<feature type="region of interest" description="Disordered" evidence="1">
    <location>
        <begin position="1"/>
        <end position="41"/>
    </location>
</feature>
<evidence type="ECO:0000313" key="4">
    <source>
        <dbReference type="Proteomes" id="UP000055045"/>
    </source>
</evidence>
<accession>A0A101MQD8</accession>
<sequence length="171" mass="18785">MPPEQQPQESNHPPNQAPSEVPGGSNVTPAGENESLLRDRQAPSSKRLVRSSFALWIAGSYAALSSFSWMAIIYLTFRPISNHNLSYSTDKDAGHKAAWKGLTLDKRDALFKENENWIQTARVLLSFVSVFSIPAASAVCASAAAVYSQRRARSKSADMTIRQVMMLADRS</sequence>
<keyword evidence="2" id="KW-0812">Transmembrane</keyword>
<feature type="transmembrane region" description="Helical" evidence="2">
    <location>
        <begin position="123"/>
        <end position="147"/>
    </location>
</feature>
<evidence type="ECO:0000256" key="2">
    <source>
        <dbReference type="SAM" id="Phobius"/>
    </source>
</evidence>
<comment type="caution">
    <text evidence="3">The sequence shown here is derived from an EMBL/GenBank/DDBJ whole genome shotgun (WGS) entry which is preliminary data.</text>
</comment>
<dbReference type="EMBL" id="LLXE01000040">
    <property type="protein sequence ID" value="KUM64784.1"/>
    <property type="molecule type" value="Genomic_DNA"/>
</dbReference>
<organism evidence="3 4">
    <name type="scientific">Penicillium freii</name>
    <dbReference type="NCBI Taxonomy" id="48697"/>
    <lineage>
        <taxon>Eukaryota</taxon>
        <taxon>Fungi</taxon>
        <taxon>Dikarya</taxon>
        <taxon>Ascomycota</taxon>
        <taxon>Pezizomycotina</taxon>
        <taxon>Eurotiomycetes</taxon>
        <taxon>Eurotiomycetidae</taxon>
        <taxon>Eurotiales</taxon>
        <taxon>Aspergillaceae</taxon>
        <taxon>Penicillium</taxon>
    </lineage>
</organism>
<keyword evidence="2" id="KW-0472">Membrane</keyword>
<keyword evidence="4" id="KW-1185">Reference proteome</keyword>
<feature type="compositionally biased region" description="Polar residues" evidence="1">
    <location>
        <begin position="1"/>
        <end position="18"/>
    </location>
</feature>
<name>A0A101MQD8_PENFR</name>
<evidence type="ECO:0000313" key="3">
    <source>
        <dbReference type="EMBL" id="KUM64784.1"/>
    </source>
</evidence>
<protein>
    <submittedName>
        <fullName evidence="3">Uncharacterized protein</fullName>
    </submittedName>
</protein>
<reference evidence="3 4" key="1">
    <citation type="submission" date="2015-10" db="EMBL/GenBank/DDBJ databases">
        <title>Genome sequencing of Penicillium freii.</title>
        <authorList>
            <person name="Nguyen H.D."/>
            <person name="Visagie C.M."/>
            <person name="Seifert K.A."/>
        </authorList>
    </citation>
    <scope>NUCLEOTIDE SEQUENCE [LARGE SCALE GENOMIC DNA]</scope>
    <source>
        <strain evidence="3 4">DAOM 242723</strain>
    </source>
</reference>
<evidence type="ECO:0000256" key="1">
    <source>
        <dbReference type="SAM" id="MobiDB-lite"/>
    </source>
</evidence>
<feature type="transmembrane region" description="Helical" evidence="2">
    <location>
        <begin position="53"/>
        <end position="77"/>
    </location>
</feature>
<dbReference type="Proteomes" id="UP000055045">
    <property type="component" value="Unassembled WGS sequence"/>
</dbReference>
<proteinExistence type="predicted"/>
<keyword evidence="2" id="KW-1133">Transmembrane helix</keyword>
<dbReference type="AlphaFoldDB" id="A0A101MQD8"/>
<gene>
    <name evidence="3" type="ORF">ACN42_g2288</name>
</gene>